<reference evidence="2" key="2">
    <citation type="submission" date="2021-12" db="EMBL/GenBank/DDBJ databases">
        <title>Resequencing data analysis of finger millet.</title>
        <authorList>
            <person name="Hatakeyama M."/>
            <person name="Aluri S."/>
            <person name="Balachadran M.T."/>
            <person name="Sivarajan S.R."/>
            <person name="Poveda L."/>
            <person name="Shimizu-Inatsugi R."/>
            <person name="Schlapbach R."/>
            <person name="Sreeman S.M."/>
            <person name="Shimizu K.K."/>
        </authorList>
    </citation>
    <scope>NUCLEOTIDE SEQUENCE</scope>
</reference>
<protein>
    <submittedName>
        <fullName evidence="2">Uncharacterized protein</fullName>
    </submittedName>
</protein>
<dbReference type="EMBL" id="BQKI01000088">
    <property type="protein sequence ID" value="GJN35283.1"/>
    <property type="molecule type" value="Genomic_DNA"/>
</dbReference>
<comment type="caution">
    <text evidence="2">The sequence shown here is derived from an EMBL/GenBank/DDBJ whole genome shotgun (WGS) entry which is preliminary data.</text>
</comment>
<reference evidence="2" key="1">
    <citation type="journal article" date="2018" name="DNA Res.">
        <title>Multiple hybrid de novo genome assembly of finger millet, an orphan allotetraploid crop.</title>
        <authorList>
            <person name="Hatakeyama M."/>
            <person name="Aluri S."/>
            <person name="Balachadran M.T."/>
            <person name="Sivarajan S.R."/>
            <person name="Patrignani A."/>
            <person name="Gruter S."/>
            <person name="Poveda L."/>
            <person name="Shimizu-Inatsugi R."/>
            <person name="Baeten J."/>
            <person name="Francoijs K.J."/>
            <person name="Nataraja K.N."/>
            <person name="Reddy Y.A.N."/>
            <person name="Phadnis S."/>
            <person name="Ravikumar R.L."/>
            <person name="Schlapbach R."/>
            <person name="Sreeman S.M."/>
            <person name="Shimizu K.K."/>
        </authorList>
    </citation>
    <scope>NUCLEOTIDE SEQUENCE</scope>
</reference>
<evidence type="ECO:0000256" key="1">
    <source>
        <dbReference type="SAM" id="MobiDB-lite"/>
    </source>
</evidence>
<dbReference type="AlphaFoldDB" id="A0AAV5FK80"/>
<feature type="region of interest" description="Disordered" evidence="1">
    <location>
        <begin position="83"/>
        <end position="155"/>
    </location>
</feature>
<dbReference type="Proteomes" id="UP001054889">
    <property type="component" value="Unassembled WGS sequence"/>
</dbReference>
<feature type="region of interest" description="Disordered" evidence="1">
    <location>
        <begin position="1"/>
        <end position="58"/>
    </location>
</feature>
<accession>A0AAV5FK80</accession>
<keyword evidence="3" id="KW-1185">Reference proteome</keyword>
<evidence type="ECO:0000313" key="3">
    <source>
        <dbReference type="Proteomes" id="UP001054889"/>
    </source>
</evidence>
<gene>
    <name evidence="2" type="primary">gb24036</name>
    <name evidence="2" type="ORF">PR202_gb24036</name>
</gene>
<feature type="compositionally biased region" description="Basic and acidic residues" evidence="1">
    <location>
        <begin position="1"/>
        <end position="11"/>
    </location>
</feature>
<evidence type="ECO:0000313" key="2">
    <source>
        <dbReference type="EMBL" id="GJN35283.1"/>
    </source>
</evidence>
<sequence>MDAKVREDSRRRSNGRTHAGMSRGHKSMVLQDASQRHVHAEESLPPPARGDGQDHGGEARLIVDLQPVATISKRHDAVDVEDRHHHARALSHSFKEPAAAPRRLASGGPAPQLAASTGFAWAKKPRPEAVAAAKRGASRCPRPNNSNSNGEGDVVVGATTTAPYEAEKQEMIRQWAQVAEAFSSSDAHHNSRFRQTVDVKHLKTGKKHKGQMDRVDFSGPLLSHPRRIDELLENHEHQIRRAGRRSWFRRGF</sequence>
<proteinExistence type="predicted"/>
<organism evidence="2 3">
    <name type="scientific">Eleusine coracana subsp. coracana</name>
    <dbReference type="NCBI Taxonomy" id="191504"/>
    <lineage>
        <taxon>Eukaryota</taxon>
        <taxon>Viridiplantae</taxon>
        <taxon>Streptophyta</taxon>
        <taxon>Embryophyta</taxon>
        <taxon>Tracheophyta</taxon>
        <taxon>Spermatophyta</taxon>
        <taxon>Magnoliopsida</taxon>
        <taxon>Liliopsida</taxon>
        <taxon>Poales</taxon>
        <taxon>Poaceae</taxon>
        <taxon>PACMAD clade</taxon>
        <taxon>Chloridoideae</taxon>
        <taxon>Cynodonteae</taxon>
        <taxon>Eleusininae</taxon>
        <taxon>Eleusine</taxon>
    </lineage>
</organism>
<name>A0AAV5FK80_ELECO</name>